<gene>
    <name evidence="2" type="ORF">DF200_06535</name>
</gene>
<name>A0A2U2MS54_9BIFI</name>
<comment type="caution">
    <text evidence="2">The sequence shown here is derived from an EMBL/GenBank/DDBJ whole genome shotgun (WGS) entry which is preliminary data.</text>
</comment>
<sequence>MKDLPEISTPGDLARVSGISLGTLAYWRHSGTGPRYMKLGRLIRYRKNDVVVFFESSLRTSTAETA</sequence>
<reference evidence="2 3" key="1">
    <citation type="journal article" date="2018" name="Int. J. Syst. Evol. Microbiol.">
        <title>Bifidobacterium catulorum sp. nov., a novel taxon from the faeces of the baby common marmoset (Callithrix jacchus).</title>
        <authorList>
            <person name="Modesto M."/>
            <person name="Michelini S."/>
            <person name="Oki K."/>
            <person name="Biavati B."/>
            <person name="Watanabe K."/>
            <person name="Mattarelli P."/>
        </authorList>
    </citation>
    <scope>NUCLEOTIDE SEQUENCE [LARGE SCALE GENOMIC DNA]</scope>
    <source>
        <strain evidence="2 3">MRM 8.19</strain>
    </source>
</reference>
<dbReference type="SUPFAM" id="SSF46955">
    <property type="entry name" value="Putative DNA-binding domain"/>
    <property type="match status" value="1"/>
</dbReference>
<organism evidence="2 3">
    <name type="scientific">Bifidobacterium catulorum</name>
    <dbReference type="NCBI Taxonomy" id="1630173"/>
    <lineage>
        <taxon>Bacteria</taxon>
        <taxon>Bacillati</taxon>
        <taxon>Actinomycetota</taxon>
        <taxon>Actinomycetes</taxon>
        <taxon>Bifidobacteriales</taxon>
        <taxon>Bifidobacteriaceae</taxon>
        <taxon>Bifidobacterium</taxon>
    </lineage>
</organism>
<dbReference type="EMBL" id="QFFN01000015">
    <property type="protein sequence ID" value="PWG59695.1"/>
    <property type="molecule type" value="Genomic_DNA"/>
</dbReference>
<feature type="domain" description="Helix-turn-helix" evidence="1">
    <location>
        <begin position="9"/>
        <end position="56"/>
    </location>
</feature>
<evidence type="ECO:0000313" key="2">
    <source>
        <dbReference type="EMBL" id="PWG59695.1"/>
    </source>
</evidence>
<evidence type="ECO:0000259" key="1">
    <source>
        <dbReference type="Pfam" id="PF12728"/>
    </source>
</evidence>
<accession>A0A2U2MS54</accession>
<dbReference type="Pfam" id="PF12728">
    <property type="entry name" value="HTH_17"/>
    <property type="match status" value="1"/>
</dbReference>
<evidence type="ECO:0000313" key="3">
    <source>
        <dbReference type="Proteomes" id="UP000245753"/>
    </source>
</evidence>
<protein>
    <submittedName>
        <fullName evidence="2">Excisionase</fullName>
    </submittedName>
</protein>
<dbReference type="Proteomes" id="UP000245753">
    <property type="component" value="Unassembled WGS sequence"/>
</dbReference>
<keyword evidence="3" id="KW-1185">Reference proteome</keyword>
<dbReference type="InterPro" id="IPR009061">
    <property type="entry name" value="DNA-bd_dom_put_sf"/>
</dbReference>
<dbReference type="InterPro" id="IPR041657">
    <property type="entry name" value="HTH_17"/>
</dbReference>
<proteinExistence type="predicted"/>
<dbReference type="AlphaFoldDB" id="A0A2U2MS54"/>